<gene>
    <name evidence="8" type="ordered locus">Cfla_0953</name>
</gene>
<evidence type="ECO:0000256" key="2">
    <source>
        <dbReference type="ARBA" id="ARBA00022475"/>
    </source>
</evidence>
<reference evidence="8 9" key="1">
    <citation type="journal article" date="2010" name="Stand. Genomic Sci.">
        <title>Complete genome sequence of Cellulomonas flavigena type strain (134).</title>
        <authorList>
            <person name="Abt B."/>
            <person name="Foster B."/>
            <person name="Lapidus A."/>
            <person name="Clum A."/>
            <person name="Sun H."/>
            <person name="Pukall R."/>
            <person name="Lucas S."/>
            <person name="Glavina Del Rio T."/>
            <person name="Nolan M."/>
            <person name="Tice H."/>
            <person name="Cheng J.F."/>
            <person name="Pitluck S."/>
            <person name="Liolios K."/>
            <person name="Ivanova N."/>
            <person name="Mavromatis K."/>
            <person name="Ovchinnikova G."/>
            <person name="Pati A."/>
            <person name="Goodwin L."/>
            <person name="Chen A."/>
            <person name="Palaniappan K."/>
            <person name="Land M."/>
            <person name="Hauser L."/>
            <person name="Chang Y.J."/>
            <person name="Jeffries C.D."/>
            <person name="Rohde M."/>
            <person name="Goker M."/>
            <person name="Woyke T."/>
            <person name="Bristow J."/>
            <person name="Eisen J.A."/>
            <person name="Markowitz V."/>
            <person name="Hugenholtz P."/>
            <person name="Kyrpides N.C."/>
            <person name="Klenk H.P."/>
        </authorList>
    </citation>
    <scope>NUCLEOTIDE SEQUENCE [LARGE SCALE GENOMIC DNA]</scope>
    <source>
        <strain evidence="9">ATCC 482 / DSM 20109 / BCRC 11376 / JCM 18109 / NBRC 3775 / NCIMB 8073 / NRS 134</strain>
    </source>
</reference>
<dbReference type="InterPro" id="IPR003838">
    <property type="entry name" value="ABC3_permease_C"/>
</dbReference>
<evidence type="ECO:0000256" key="3">
    <source>
        <dbReference type="ARBA" id="ARBA00022692"/>
    </source>
</evidence>
<evidence type="ECO:0000256" key="6">
    <source>
        <dbReference type="SAM" id="Phobius"/>
    </source>
</evidence>
<keyword evidence="2" id="KW-1003">Cell membrane</keyword>
<dbReference type="TCDB" id="3.A.1.122.32">
    <property type="family name" value="the atp-binding cassette (abc) superfamily"/>
</dbReference>
<evidence type="ECO:0000256" key="1">
    <source>
        <dbReference type="ARBA" id="ARBA00004651"/>
    </source>
</evidence>
<evidence type="ECO:0000256" key="4">
    <source>
        <dbReference type="ARBA" id="ARBA00022989"/>
    </source>
</evidence>
<keyword evidence="3 6" id="KW-0812">Transmembrane</keyword>
<feature type="transmembrane region" description="Helical" evidence="6">
    <location>
        <begin position="407"/>
        <end position="435"/>
    </location>
</feature>
<feature type="transmembrane region" description="Helical" evidence="6">
    <location>
        <begin position="890"/>
        <end position="911"/>
    </location>
</feature>
<feature type="transmembrane region" description="Helical" evidence="6">
    <location>
        <begin position="538"/>
        <end position="562"/>
    </location>
</feature>
<dbReference type="EMBL" id="CP001964">
    <property type="protein sequence ID" value="ADG73860.1"/>
    <property type="molecule type" value="Genomic_DNA"/>
</dbReference>
<dbReference type="GO" id="GO:0005886">
    <property type="term" value="C:plasma membrane"/>
    <property type="evidence" value="ECO:0007669"/>
    <property type="project" value="UniProtKB-SubCell"/>
</dbReference>
<accession>D5UKP2</accession>
<comment type="subcellular location">
    <subcellularLocation>
        <location evidence="1">Cell membrane</location>
        <topology evidence="1">Multi-pass membrane protein</topology>
    </subcellularLocation>
</comment>
<proteinExistence type="predicted"/>
<evidence type="ECO:0000313" key="9">
    <source>
        <dbReference type="Proteomes" id="UP000000849"/>
    </source>
</evidence>
<dbReference type="eggNOG" id="COG0577">
    <property type="taxonomic scope" value="Bacteria"/>
</dbReference>
<feature type="domain" description="ABC3 transporter permease C-terminal" evidence="7">
    <location>
        <begin position="800"/>
        <end position="909"/>
    </location>
</feature>
<keyword evidence="5 6" id="KW-0472">Membrane</keyword>
<dbReference type="AlphaFoldDB" id="D5UKP2"/>
<name>D5UKP2_CELFN</name>
<organism evidence="8 9">
    <name type="scientific">Cellulomonas flavigena (strain ATCC 482 / DSM 20109 / BCRC 11376 / JCM 18109 / NBRC 3775 / NCIMB 8073 / NRS 134)</name>
    <dbReference type="NCBI Taxonomy" id="446466"/>
    <lineage>
        <taxon>Bacteria</taxon>
        <taxon>Bacillati</taxon>
        <taxon>Actinomycetota</taxon>
        <taxon>Actinomycetes</taxon>
        <taxon>Micrococcales</taxon>
        <taxon>Cellulomonadaceae</taxon>
        <taxon>Cellulomonas</taxon>
    </lineage>
</organism>
<feature type="transmembrane region" description="Helical" evidence="6">
    <location>
        <begin position="372"/>
        <end position="395"/>
    </location>
</feature>
<dbReference type="KEGG" id="cfl:Cfla_0953"/>
<evidence type="ECO:0000256" key="5">
    <source>
        <dbReference type="ARBA" id="ARBA00023136"/>
    </source>
</evidence>
<feature type="transmembrane region" description="Helical" evidence="6">
    <location>
        <begin position="27"/>
        <end position="47"/>
    </location>
</feature>
<keyword evidence="4 6" id="KW-1133">Transmembrane helix</keyword>
<dbReference type="OrthoDB" id="4812738at2"/>
<dbReference type="Pfam" id="PF02687">
    <property type="entry name" value="FtsX"/>
    <property type="match status" value="1"/>
</dbReference>
<dbReference type="STRING" id="446466.Cfla_0953"/>
<feature type="transmembrane region" description="Helical" evidence="6">
    <location>
        <begin position="847"/>
        <end position="870"/>
    </location>
</feature>
<evidence type="ECO:0000259" key="7">
    <source>
        <dbReference type="Pfam" id="PF02687"/>
    </source>
</evidence>
<feature type="transmembrane region" description="Helical" evidence="6">
    <location>
        <begin position="456"/>
        <end position="475"/>
    </location>
</feature>
<dbReference type="Proteomes" id="UP000000849">
    <property type="component" value="Chromosome"/>
</dbReference>
<evidence type="ECO:0000313" key="8">
    <source>
        <dbReference type="EMBL" id="ADG73860.1"/>
    </source>
</evidence>
<dbReference type="RefSeq" id="WP_013116194.1">
    <property type="nucleotide sequence ID" value="NC_014151.1"/>
</dbReference>
<dbReference type="HOGENOM" id="CLU_013835_1_0_11"/>
<feature type="transmembrane region" description="Helical" evidence="6">
    <location>
        <begin position="794"/>
        <end position="817"/>
    </location>
</feature>
<keyword evidence="9" id="KW-1185">Reference proteome</keyword>
<feature type="transmembrane region" description="Helical" evidence="6">
    <location>
        <begin position="495"/>
        <end position="517"/>
    </location>
</feature>
<protein>
    <recommendedName>
        <fullName evidence="7">ABC3 transporter permease C-terminal domain-containing protein</fullName>
    </recommendedName>
</protein>
<feature type="transmembrane region" description="Helical" evidence="6">
    <location>
        <begin position="329"/>
        <end position="352"/>
    </location>
</feature>
<sequence>MTVLATRTRATTGAALLLPRRRARQDAGLLLGTALLLAGALLALLAAPRLLDRTADEALRTAVAHAGADAGVTLRGASPSDAAPPGAPFDELVQQARWIDAEVDLMLPATAVGRSAPYRTVLDGRSAFADGGPDGVVLATRLVTVSTPSDPADPVRWVAGRVPEAADPGTPEDPRPPTVQVGLHVDAARELGVDPTLAPVRLRIGTRTSYQTVDVTGLYEAVDPQDPHWARVPELLGPVATPTSEETPLLVGLYVVPDAVSDMARVMGTGRLPGSALALPDVDRITTADVPSLRRDVVSFLTTEKGASSGLPAVLDAFAAHLGAARAQAALVLAGLGATAACCLVLAAALLVERRRTHLAGERARGASLASVALRGAVESLPLAALAAAVAWTAVTVWLPRAAAGTWLPVTVTLVAAAAPAVLAARAAGAAWAGRRVPADRRERARLAGLQAARRLLVELVAVAVAVLALVSLRGRGLVPATGASADPLLTSTPFLLAVAASFAVVRVAPAVVRAVGRWTTRTRGLAGPLAATRAQRAATSLLPLVSVTVAVALMVLCGVLVQNVRDGQQVAADRLVGADVRVDGALESDRAAAALDALRAAPGVTAVATGAQLTERTIGRDLDLAATVLVVDAPELARVRQAVGLPVDPRLDALRVPGGLGPDDLVPVLVDPDLLPRLGRTQDLLLQVYTRHVDTEVVGTTALTPDSGAPPVDARAAGASVTGDDGVAVVDAATLAPVAEKMPPVTRAWVAGPGAAQAVADAGLADLPGVTVTTRDGWYEQWSRAPIPGALTALLLAAVGALALLAVVALALVVVATSGERGRTLSTLRTLGLDARTARWATLGELAPLVVGGLLGGAVIGLALPVLVGDALGLAWVTAAPGSVPVEPVLWPVLLAAATLAVALLVAVLVEQAVRRREDLGEVLRVGAR</sequence>